<feature type="compositionally biased region" description="Gly residues" evidence="1">
    <location>
        <begin position="392"/>
        <end position="405"/>
    </location>
</feature>
<feature type="compositionally biased region" description="Basic residues" evidence="1">
    <location>
        <begin position="406"/>
        <end position="415"/>
    </location>
</feature>
<feature type="domain" description="RWD" evidence="2">
    <location>
        <begin position="5"/>
        <end position="116"/>
    </location>
</feature>
<dbReference type="Gene3D" id="3.10.110.10">
    <property type="entry name" value="Ubiquitin Conjugating Enzyme"/>
    <property type="match status" value="1"/>
</dbReference>
<comment type="caution">
    <text evidence="3">The sequence shown here is derived from an EMBL/GenBank/DDBJ whole genome shotgun (WGS) entry which is preliminary data.</text>
</comment>
<dbReference type="SMART" id="SM00591">
    <property type="entry name" value="RWD"/>
    <property type="match status" value="1"/>
</dbReference>
<protein>
    <recommendedName>
        <fullName evidence="2">RWD domain-containing protein</fullName>
    </recommendedName>
</protein>
<evidence type="ECO:0000259" key="2">
    <source>
        <dbReference type="PROSITE" id="PS50908"/>
    </source>
</evidence>
<feature type="compositionally biased region" description="Basic residues" evidence="1">
    <location>
        <begin position="280"/>
        <end position="295"/>
    </location>
</feature>
<evidence type="ECO:0000313" key="4">
    <source>
        <dbReference type="Proteomes" id="UP000215902"/>
    </source>
</evidence>
<dbReference type="EMBL" id="NIVC01001827">
    <property type="protein sequence ID" value="PAA63633.1"/>
    <property type="molecule type" value="Genomic_DNA"/>
</dbReference>
<proteinExistence type="predicted"/>
<organism evidence="3 4">
    <name type="scientific">Macrostomum lignano</name>
    <dbReference type="NCBI Taxonomy" id="282301"/>
    <lineage>
        <taxon>Eukaryota</taxon>
        <taxon>Metazoa</taxon>
        <taxon>Spiralia</taxon>
        <taxon>Lophotrochozoa</taxon>
        <taxon>Platyhelminthes</taxon>
        <taxon>Rhabditophora</taxon>
        <taxon>Macrostomorpha</taxon>
        <taxon>Macrostomida</taxon>
        <taxon>Macrostomidae</taxon>
        <taxon>Macrostomum</taxon>
    </lineage>
</organism>
<dbReference type="InterPro" id="IPR016135">
    <property type="entry name" value="UBQ-conjugating_enzyme/RWD"/>
</dbReference>
<dbReference type="AlphaFoldDB" id="A0A267EQ14"/>
<dbReference type="PROSITE" id="PS50908">
    <property type="entry name" value="RWD"/>
    <property type="match status" value="1"/>
</dbReference>
<evidence type="ECO:0000313" key="3">
    <source>
        <dbReference type="EMBL" id="PAA63633.1"/>
    </source>
</evidence>
<evidence type="ECO:0000256" key="1">
    <source>
        <dbReference type="SAM" id="MobiDB-lite"/>
    </source>
</evidence>
<feature type="compositionally biased region" description="Basic residues" evidence="1">
    <location>
        <begin position="242"/>
        <end position="253"/>
    </location>
</feature>
<sequence>STMERVIAILKKQYGDDCLCEKSDSGAIKFTVTIRVSKKSEGDDGGEPGFSATAVISCAPDYPESCASTQIVSNTGMPADAIAKMTERLAKVAEEKKGEENVLLLVRIVRRFLLDQRVHECPNCKADLVAGDSESWRSHCGHFYHRGCIVSLIENSARAQQENRPEGGDEQAQTAERRPVCPACGLYEFFLRNDKPVSRCIKPGGGGGRFRNRRNRNRPSAGDGETGGEGEGEGETGQGDQRRRRQRKPRNRRGGGGENDEAPGGEGEGEAEGDAAPGQRRQRKKKPSNRRRRQQQHSGGEGDVEGEGGDDPKLFNQRRQADMRFNEFEQLRNQVGGGKGGGRRGGRGGGGGGYPGDYPQPGYIDENGGFYAPDGYYYYDGPRGFYAALEAFGGGGGGGRGGSRGGGRRRNRPRRPRGEGGNGDAGGPAENQSDPVAAE</sequence>
<dbReference type="InterPro" id="IPR013083">
    <property type="entry name" value="Znf_RING/FYVE/PHD"/>
</dbReference>
<keyword evidence="4" id="KW-1185">Reference proteome</keyword>
<feature type="compositionally biased region" description="Acidic residues" evidence="1">
    <location>
        <begin position="258"/>
        <end position="273"/>
    </location>
</feature>
<name>A0A267EQ14_9PLAT</name>
<dbReference type="Proteomes" id="UP000215902">
    <property type="component" value="Unassembled WGS sequence"/>
</dbReference>
<dbReference type="Pfam" id="PF05773">
    <property type="entry name" value="RWD"/>
    <property type="match status" value="1"/>
</dbReference>
<dbReference type="Gene3D" id="3.30.40.10">
    <property type="entry name" value="Zinc/RING finger domain, C3HC4 (zinc finger)"/>
    <property type="match status" value="1"/>
</dbReference>
<dbReference type="SUPFAM" id="SSF54495">
    <property type="entry name" value="UBC-like"/>
    <property type="match status" value="1"/>
</dbReference>
<feature type="region of interest" description="Disordered" evidence="1">
    <location>
        <begin position="198"/>
        <end position="361"/>
    </location>
</feature>
<feature type="non-terminal residue" evidence="3">
    <location>
        <position position="1"/>
    </location>
</feature>
<dbReference type="InterPro" id="IPR006575">
    <property type="entry name" value="RWD_dom"/>
</dbReference>
<feature type="compositionally biased region" description="Basic and acidic residues" evidence="1">
    <location>
        <begin position="319"/>
        <end position="330"/>
    </location>
</feature>
<gene>
    <name evidence="3" type="ORF">BOX15_Mlig034055g1</name>
</gene>
<reference evidence="3 4" key="1">
    <citation type="submission" date="2017-06" db="EMBL/GenBank/DDBJ databases">
        <title>A platform for efficient transgenesis in Macrostomum lignano, a flatworm model organism for stem cell research.</title>
        <authorList>
            <person name="Berezikov E."/>
        </authorList>
    </citation>
    <scope>NUCLEOTIDE SEQUENCE [LARGE SCALE GENOMIC DNA]</scope>
    <source>
        <strain evidence="3">DV1</strain>
        <tissue evidence="3">Whole organism</tissue>
    </source>
</reference>
<accession>A0A267EQ14</accession>
<feature type="region of interest" description="Disordered" evidence="1">
    <location>
        <begin position="390"/>
        <end position="439"/>
    </location>
</feature>
<dbReference type="SUPFAM" id="SSF57850">
    <property type="entry name" value="RING/U-box"/>
    <property type="match status" value="1"/>
</dbReference>